<feature type="domain" description="Phlebovirus glycoprotein G2 fusion" evidence="1">
    <location>
        <begin position="62"/>
        <end position="173"/>
    </location>
</feature>
<dbReference type="OrthoDB" id="5875705at2759"/>
<dbReference type="Pfam" id="PF07245">
    <property type="entry name" value="Phlebovirus_G2"/>
    <property type="match status" value="1"/>
</dbReference>
<dbReference type="InterPro" id="IPR009878">
    <property type="entry name" value="Phlebovirus_G2_fusion"/>
</dbReference>
<dbReference type="EMBL" id="UZAH01028749">
    <property type="protein sequence ID" value="VDP02137.1"/>
    <property type="molecule type" value="Genomic_DNA"/>
</dbReference>
<reference evidence="2 3" key="1">
    <citation type="submission" date="2018-11" db="EMBL/GenBank/DDBJ databases">
        <authorList>
            <consortium name="Pathogen Informatics"/>
        </authorList>
    </citation>
    <scope>NUCLEOTIDE SEQUENCE [LARGE SCALE GENOMIC DNA]</scope>
</reference>
<reference evidence="4" key="2">
    <citation type="submission" date="2019-09" db="UniProtKB">
        <authorList>
            <consortium name="WormBaseParasite"/>
        </authorList>
    </citation>
    <scope>IDENTIFICATION</scope>
</reference>
<evidence type="ECO:0000313" key="4">
    <source>
        <dbReference type="WBParaSite" id="HPBE_0001521901-mRNA-1"/>
    </source>
</evidence>
<name>A0A3P7ZJQ5_HELPZ</name>
<sequence length="235" mass="26767">MKTTQMSELEDNEIDKWDGHWTLDGQRIMRRNRRNWNRTMDLAELLAVIFAAVLLLKYTESCQQVDIFSHSSTLCEASDRGTICNVRLSEVLKLSAFKKEACLKLLRGNASIHEIRVEWKTLSLLCEPVTMLFTRHTSYHVDSSKRCPHTGSCTGQKCTGINTSAIISELERETIILASLSLGVSFTVFTWHPNPHKFMKYLNVIDGPKQLKSSSLIMAEEQATYVEGDYGYLLK</sequence>
<dbReference type="Proteomes" id="UP000050761">
    <property type="component" value="Unassembled WGS sequence"/>
</dbReference>
<protein>
    <submittedName>
        <fullName evidence="4">Phlebovirus_G2 domain-containing protein</fullName>
    </submittedName>
</protein>
<evidence type="ECO:0000313" key="2">
    <source>
        <dbReference type="EMBL" id="VDP02137.1"/>
    </source>
</evidence>
<evidence type="ECO:0000259" key="1">
    <source>
        <dbReference type="Pfam" id="PF07245"/>
    </source>
</evidence>
<proteinExistence type="predicted"/>
<evidence type="ECO:0000313" key="3">
    <source>
        <dbReference type="Proteomes" id="UP000050761"/>
    </source>
</evidence>
<dbReference type="Gene3D" id="2.60.98.50">
    <property type="match status" value="1"/>
</dbReference>
<dbReference type="AlphaFoldDB" id="A0A3P7ZJQ5"/>
<keyword evidence="3" id="KW-1185">Reference proteome</keyword>
<accession>A0A3P7ZJQ5</accession>
<organism evidence="2">
    <name type="scientific">Heligmosomoides polygyrus</name>
    <name type="common">Parasitic roundworm</name>
    <dbReference type="NCBI Taxonomy" id="6339"/>
    <lineage>
        <taxon>Eukaryota</taxon>
        <taxon>Metazoa</taxon>
        <taxon>Ecdysozoa</taxon>
        <taxon>Nematoda</taxon>
        <taxon>Chromadorea</taxon>
        <taxon>Rhabditida</taxon>
        <taxon>Rhabditina</taxon>
        <taxon>Rhabditomorpha</taxon>
        <taxon>Strongyloidea</taxon>
        <taxon>Heligmosomidae</taxon>
        <taxon>Heligmosomoides</taxon>
    </lineage>
</organism>
<dbReference type="WBParaSite" id="HPBE_0001521901-mRNA-1">
    <property type="protein sequence ID" value="HPBE_0001521901-mRNA-1"/>
    <property type="gene ID" value="HPBE_0001521901"/>
</dbReference>
<gene>
    <name evidence="2" type="ORF">HPBE_LOCUS15218</name>
</gene>